<keyword evidence="1" id="KW-1133">Transmembrane helix</keyword>
<dbReference type="Proteomes" id="UP001217500">
    <property type="component" value="Chromosome"/>
</dbReference>
<evidence type="ECO:0000313" key="2">
    <source>
        <dbReference type="EMBL" id="WCL55710.1"/>
    </source>
</evidence>
<keyword evidence="1" id="KW-0472">Membrane</keyword>
<dbReference type="EMBL" id="CP116805">
    <property type="protein sequence ID" value="WCL55710.1"/>
    <property type="molecule type" value="Genomic_DNA"/>
</dbReference>
<keyword evidence="3" id="KW-1185">Reference proteome</keyword>
<dbReference type="Pfam" id="PF11288">
    <property type="entry name" value="DUF3089"/>
    <property type="match status" value="1"/>
</dbReference>
<dbReference type="RefSeq" id="WP_289505567.1">
    <property type="nucleotide sequence ID" value="NZ_CP116805.1"/>
</dbReference>
<dbReference type="InterPro" id="IPR029058">
    <property type="entry name" value="AB_hydrolase_fold"/>
</dbReference>
<keyword evidence="1" id="KW-0812">Transmembrane</keyword>
<accession>A0AAF0BN87</accession>
<proteinExistence type="predicted"/>
<name>A0AAF0BN87_9PROT</name>
<sequence>MSETRRHPAVYFLIGIVVVVLVVLAGMTWFGANQDTAMRLAFVPGHDFAEDAPSEQPDYSKTDSWWISPENPALGAHTPEGVMTHKMAPVADVFFVHPTTYLNRAHWNAPLDDEKTNRYTALLSFKHQASAFNVAGTIYAPKYRQAGLGAFLEEEEGMGENGARALDLAYSDVLAAFDAFVAGRDASRPIILAGHSQGAVHVLHLLKDRFDGTELTPMLAAAYVIGWPVSIEGDIGAINGVEACDSATDTGCVVSWQSYALGGDPSGIKAWFDNARGLNGEPLAGTNMLCTNPEDWKIGGNDTRSTNMGAVVMDLTDAPLGKPIRNFTGTQCQDGILYLTDIPTTPEWLEYKWPGENFHVYDINLFYMNLRANAEARARAWAPAGAAAE</sequence>
<dbReference type="Gene3D" id="3.40.50.1820">
    <property type="entry name" value="alpha/beta hydrolase"/>
    <property type="match status" value="1"/>
</dbReference>
<organism evidence="2 3">
    <name type="scientific">Gimibacter soli</name>
    <dbReference type="NCBI Taxonomy" id="3024400"/>
    <lineage>
        <taxon>Bacteria</taxon>
        <taxon>Pseudomonadati</taxon>
        <taxon>Pseudomonadota</taxon>
        <taxon>Alphaproteobacteria</taxon>
        <taxon>Kordiimonadales</taxon>
        <taxon>Temperatibacteraceae</taxon>
        <taxon>Gimibacter</taxon>
    </lineage>
</organism>
<protein>
    <submittedName>
        <fullName evidence="2">DUF3089 domain-containing protein</fullName>
    </submittedName>
</protein>
<dbReference type="SUPFAM" id="SSF53474">
    <property type="entry name" value="alpha/beta-Hydrolases"/>
    <property type="match status" value="1"/>
</dbReference>
<evidence type="ECO:0000256" key="1">
    <source>
        <dbReference type="SAM" id="Phobius"/>
    </source>
</evidence>
<reference evidence="2" key="1">
    <citation type="submission" date="2023-01" db="EMBL/GenBank/DDBJ databases">
        <title>The genome sequence of Kordiimonadaceae bacterium 6D33.</title>
        <authorList>
            <person name="Liu Y."/>
        </authorList>
    </citation>
    <scope>NUCLEOTIDE SEQUENCE</scope>
    <source>
        <strain evidence="2">6D33</strain>
    </source>
</reference>
<feature type="transmembrane region" description="Helical" evidence="1">
    <location>
        <begin position="9"/>
        <end position="30"/>
    </location>
</feature>
<dbReference type="KEGG" id="gso:PH603_08070"/>
<dbReference type="AlphaFoldDB" id="A0AAF0BN87"/>
<gene>
    <name evidence="2" type="ORF">PH603_08070</name>
</gene>
<dbReference type="InterPro" id="IPR021440">
    <property type="entry name" value="DUF3089"/>
</dbReference>
<evidence type="ECO:0000313" key="3">
    <source>
        <dbReference type="Proteomes" id="UP001217500"/>
    </source>
</evidence>